<feature type="domain" description="TonB-dependent receptor-like beta-barrel" evidence="14">
    <location>
        <begin position="269"/>
        <end position="696"/>
    </location>
</feature>
<dbReference type="InterPro" id="IPR036942">
    <property type="entry name" value="Beta-barrel_TonB_sf"/>
</dbReference>
<dbReference type="InterPro" id="IPR006311">
    <property type="entry name" value="TAT_signal"/>
</dbReference>
<dbReference type="GO" id="GO:0009279">
    <property type="term" value="C:cell outer membrane"/>
    <property type="evidence" value="ECO:0007669"/>
    <property type="project" value="UniProtKB-SubCell"/>
</dbReference>
<dbReference type="PROSITE" id="PS51318">
    <property type="entry name" value="TAT"/>
    <property type="match status" value="1"/>
</dbReference>
<protein>
    <submittedName>
        <fullName evidence="16">TonB-dependent receptor</fullName>
    </submittedName>
</protein>
<evidence type="ECO:0000256" key="10">
    <source>
        <dbReference type="ARBA" id="ARBA00023237"/>
    </source>
</evidence>
<name>A0A6I6L3X3_9SPHN</name>
<keyword evidence="9 11" id="KW-0472">Membrane</keyword>
<dbReference type="InterPro" id="IPR000531">
    <property type="entry name" value="Beta-barrel_TonB"/>
</dbReference>
<dbReference type="SUPFAM" id="SSF56935">
    <property type="entry name" value="Porins"/>
    <property type="match status" value="1"/>
</dbReference>
<keyword evidence="10 11" id="KW-0998">Cell outer membrane</keyword>
<dbReference type="AlphaFoldDB" id="A0A6I6L3X3"/>
<keyword evidence="3 11" id="KW-1134">Transmembrane beta strand</keyword>
<dbReference type="CDD" id="cd01347">
    <property type="entry name" value="ligand_gated_channel"/>
    <property type="match status" value="1"/>
</dbReference>
<proteinExistence type="inferred from homology"/>
<evidence type="ECO:0000256" key="5">
    <source>
        <dbReference type="ARBA" id="ARBA00022692"/>
    </source>
</evidence>
<evidence type="ECO:0000259" key="14">
    <source>
        <dbReference type="Pfam" id="PF00593"/>
    </source>
</evidence>
<comment type="similarity">
    <text evidence="11 12">Belongs to the TonB-dependent receptor family.</text>
</comment>
<evidence type="ECO:0000256" key="13">
    <source>
        <dbReference type="SAM" id="SignalP"/>
    </source>
</evidence>
<keyword evidence="5 11" id="KW-0812">Transmembrane</keyword>
<evidence type="ECO:0000256" key="3">
    <source>
        <dbReference type="ARBA" id="ARBA00022452"/>
    </source>
</evidence>
<organism evidence="16 17">
    <name type="scientific">Sphingorhabdus lacus</name>
    <dbReference type="NCBI Taxonomy" id="392610"/>
    <lineage>
        <taxon>Bacteria</taxon>
        <taxon>Pseudomonadati</taxon>
        <taxon>Pseudomonadota</taxon>
        <taxon>Alphaproteobacteria</taxon>
        <taxon>Sphingomonadales</taxon>
        <taxon>Sphingomonadaceae</taxon>
        <taxon>Sphingorhabdus</taxon>
    </lineage>
</organism>
<dbReference type="GO" id="GO:0006826">
    <property type="term" value="P:iron ion transport"/>
    <property type="evidence" value="ECO:0007669"/>
    <property type="project" value="UniProtKB-KW"/>
</dbReference>
<dbReference type="InterPro" id="IPR039426">
    <property type="entry name" value="TonB-dep_rcpt-like"/>
</dbReference>
<dbReference type="Pfam" id="PF07715">
    <property type="entry name" value="Plug"/>
    <property type="match status" value="1"/>
</dbReference>
<dbReference type="PANTHER" id="PTHR32552">
    <property type="entry name" value="FERRICHROME IRON RECEPTOR-RELATED"/>
    <property type="match status" value="1"/>
</dbReference>
<keyword evidence="4" id="KW-0410">Iron transport</keyword>
<keyword evidence="16" id="KW-0675">Receptor</keyword>
<dbReference type="PANTHER" id="PTHR32552:SF81">
    <property type="entry name" value="TONB-DEPENDENT OUTER MEMBRANE RECEPTOR"/>
    <property type="match status" value="1"/>
</dbReference>
<dbReference type="Pfam" id="PF00593">
    <property type="entry name" value="TonB_dep_Rec_b-barrel"/>
    <property type="match status" value="1"/>
</dbReference>
<reference evidence="17" key="1">
    <citation type="submission" date="2019-01" db="EMBL/GenBank/DDBJ databases">
        <title>Sphingorhabdus lacus sp.nov., isolated from an oligotrophic freshwater lake.</title>
        <authorList>
            <person name="Park M."/>
        </authorList>
    </citation>
    <scope>NUCLEOTIDE SEQUENCE [LARGE SCALE GENOMIC DNA]</scope>
    <source>
        <strain evidence="17">IMCC1753</strain>
    </source>
</reference>
<accession>A0A6I6L3X3</accession>
<dbReference type="RefSeq" id="WP_158900235.1">
    <property type="nucleotide sequence ID" value="NZ_CP035733.1"/>
</dbReference>
<keyword evidence="17" id="KW-1185">Reference proteome</keyword>
<evidence type="ECO:0000256" key="6">
    <source>
        <dbReference type="ARBA" id="ARBA00023004"/>
    </source>
</evidence>
<evidence type="ECO:0000256" key="1">
    <source>
        <dbReference type="ARBA" id="ARBA00004571"/>
    </source>
</evidence>
<dbReference type="Proteomes" id="UP000428803">
    <property type="component" value="Chromosome"/>
</dbReference>
<keyword evidence="7" id="KW-0406">Ion transport</keyword>
<dbReference type="InterPro" id="IPR012910">
    <property type="entry name" value="Plug_dom"/>
</dbReference>
<evidence type="ECO:0000256" key="12">
    <source>
        <dbReference type="RuleBase" id="RU003357"/>
    </source>
</evidence>
<evidence type="ECO:0000256" key="8">
    <source>
        <dbReference type="ARBA" id="ARBA00023077"/>
    </source>
</evidence>
<evidence type="ECO:0000256" key="11">
    <source>
        <dbReference type="PROSITE-ProRule" id="PRU01360"/>
    </source>
</evidence>
<feature type="signal peptide" evidence="13">
    <location>
        <begin position="1"/>
        <end position="43"/>
    </location>
</feature>
<evidence type="ECO:0000256" key="4">
    <source>
        <dbReference type="ARBA" id="ARBA00022496"/>
    </source>
</evidence>
<keyword evidence="2 11" id="KW-0813">Transport</keyword>
<keyword evidence="8 12" id="KW-0798">TonB box</keyword>
<keyword evidence="13" id="KW-0732">Signal</keyword>
<dbReference type="KEGG" id="slaa:EUU25_08925"/>
<feature type="chain" id="PRO_5026145589" evidence="13">
    <location>
        <begin position="44"/>
        <end position="727"/>
    </location>
</feature>
<dbReference type="PROSITE" id="PS52016">
    <property type="entry name" value="TONB_DEPENDENT_REC_3"/>
    <property type="match status" value="1"/>
</dbReference>
<keyword evidence="6" id="KW-0408">Iron</keyword>
<gene>
    <name evidence="16" type="ORF">EUU25_08925</name>
</gene>
<evidence type="ECO:0000256" key="7">
    <source>
        <dbReference type="ARBA" id="ARBA00023065"/>
    </source>
</evidence>
<sequence>MSKREVNNLCIKGREALRRRLTTLSSWAAVAAALAFAPQTAFAEEATNAEEAGGSEIIVTARKREEDIQSVPQTVQVLGGSDLEEFGKVTFKDLQFEVPGFFMENYETRATITMRGVGAQVPGNGAAVAAHVNGIYMPSTASSLGWIFDVGQIEVLKGPQGTLYGRNATGGAVNIITRRPGQEFDFGAKLEYGSENTVRAYAGLDAPLGGEWALRLAGTLTRADGRIINVANNKRIDGNEFTGGRLTLTGKAGPVDVDLFAQYTNETGGVGELIALTSAGKPLYGWNKGYYDNPTKPVGERDHYLVGLTLSGELGGGYSWRSVTGYTDYNEPRSLLDVNPLQQPVQVVISFPQYAEQFSQELQIAYEGDKANWVIGGLFMDSKDGETRRVDIVPVVNGLLDSATDNTVKTFAVFGDLNYNLTEQLRANVGLRYNRDRVRNRFTGNGPADSQSFDLRSTQSEVTGRVGLDYTTAGGTMIYASVSKGFQSGYNTTGFAVDGTPQPATVKPETLYAYEVGAKSTLPGNNGYLNFAGYYYDYRDMQVRVGGIPLLPDGNPDPAGVPFYTVLNAGKATIWGFEASLSNFRLSDNLRLDLSAGYLHTKFDEYFTLDDTTAQPVDYSGNTLPRAPKFQGTAALTLDKIAVGPGEASARVEYQYRSKAFDKADNRFILQSTGLVNVLVKYDIGDWSLQASGRNLTNQRYFAFYDGRNFAPPGQFRTWSLGLSYRY</sequence>
<dbReference type="Gene3D" id="2.40.170.20">
    <property type="entry name" value="TonB-dependent receptor, beta-barrel domain"/>
    <property type="match status" value="1"/>
</dbReference>
<dbReference type="EMBL" id="CP035733">
    <property type="protein sequence ID" value="QGY80730.1"/>
    <property type="molecule type" value="Genomic_DNA"/>
</dbReference>
<dbReference type="OrthoDB" id="9760333at2"/>
<comment type="subcellular location">
    <subcellularLocation>
        <location evidence="1 11">Cell outer membrane</location>
        <topology evidence="1 11">Multi-pass membrane protein</topology>
    </subcellularLocation>
</comment>
<evidence type="ECO:0000256" key="2">
    <source>
        <dbReference type="ARBA" id="ARBA00022448"/>
    </source>
</evidence>
<evidence type="ECO:0000256" key="9">
    <source>
        <dbReference type="ARBA" id="ARBA00023136"/>
    </source>
</evidence>
<evidence type="ECO:0000313" key="16">
    <source>
        <dbReference type="EMBL" id="QGY80730.1"/>
    </source>
</evidence>
<evidence type="ECO:0000313" key="17">
    <source>
        <dbReference type="Proteomes" id="UP000428803"/>
    </source>
</evidence>
<evidence type="ECO:0000259" key="15">
    <source>
        <dbReference type="Pfam" id="PF07715"/>
    </source>
</evidence>
<feature type="domain" description="TonB-dependent receptor plug" evidence="15">
    <location>
        <begin position="68"/>
        <end position="172"/>
    </location>
</feature>